<evidence type="ECO:0000256" key="2">
    <source>
        <dbReference type="SAM" id="MobiDB-lite"/>
    </source>
</evidence>
<sequence>MISEEIEDSQNFELSQQQNQYEQEIEQKKSQNLFQREISKVNSFKNQVERASDGSGKTVPKKYDYLNQQKKQVQDMEFNINDIKNEKKNQKDQFYYLLQQQAQFQGQLQQQMFLQNNIMMGVLQKNLGNQGNNLKQGKEYDLLETQKVNDNQLDLGFQSQIQIDMTQKAEQNYKIEQEYEQKNSIETKILKQLEEMNQNLQTQMTSQKESMAKIEKIEQFLCSDQFLKQFLGEDYKKKVATIYSLKEDIDEIKVQISQAEINGEYQHSQHFQNVQKNLEKGFKNLEKNIKKLSCKKSKGKVIM</sequence>
<feature type="compositionally biased region" description="Acidic residues" evidence="2">
    <location>
        <begin position="1"/>
        <end position="10"/>
    </location>
</feature>
<organism evidence="3 4">
    <name type="scientific">Pseudocohnilembus persalinus</name>
    <name type="common">Ciliate</name>
    <dbReference type="NCBI Taxonomy" id="266149"/>
    <lineage>
        <taxon>Eukaryota</taxon>
        <taxon>Sar</taxon>
        <taxon>Alveolata</taxon>
        <taxon>Ciliophora</taxon>
        <taxon>Intramacronucleata</taxon>
        <taxon>Oligohymenophorea</taxon>
        <taxon>Scuticociliatia</taxon>
        <taxon>Philasterida</taxon>
        <taxon>Pseudocohnilembidae</taxon>
        <taxon>Pseudocohnilembus</taxon>
    </lineage>
</organism>
<keyword evidence="4" id="KW-1185">Reference proteome</keyword>
<feature type="compositionally biased region" description="Low complexity" evidence="2">
    <location>
        <begin position="13"/>
        <end position="22"/>
    </location>
</feature>
<keyword evidence="1" id="KW-0175">Coiled coil</keyword>
<dbReference type="AlphaFoldDB" id="A0A0V0QZ05"/>
<feature type="coiled-coil region" evidence="1">
    <location>
        <begin position="242"/>
        <end position="295"/>
    </location>
</feature>
<comment type="caution">
    <text evidence="3">The sequence shown here is derived from an EMBL/GenBank/DDBJ whole genome shotgun (WGS) entry which is preliminary data.</text>
</comment>
<accession>A0A0V0QZ05</accession>
<evidence type="ECO:0000313" key="4">
    <source>
        <dbReference type="Proteomes" id="UP000054937"/>
    </source>
</evidence>
<dbReference type="InParanoid" id="A0A0V0QZ05"/>
<evidence type="ECO:0000256" key="1">
    <source>
        <dbReference type="SAM" id="Coils"/>
    </source>
</evidence>
<dbReference type="Proteomes" id="UP000054937">
    <property type="component" value="Unassembled WGS sequence"/>
</dbReference>
<name>A0A0V0QZ05_PSEPJ</name>
<reference evidence="3 4" key="1">
    <citation type="journal article" date="2015" name="Sci. Rep.">
        <title>Genome of the facultative scuticociliatosis pathogen Pseudocohnilembus persalinus provides insight into its virulence through horizontal gene transfer.</title>
        <authorList>
            <person name="Xiong J."/>
            <person name="Wang G."/>
            <person name="Cheng J."/>
            <person name="Tian M."/>
            <person name="Pan X."/>
            <person name="Warren A."/>
            <person name="Jiang C."/>
            <person name="Yuan D."/>
            <person name="Miao W."/>
        </authorList>
    </citation>
    <scope>NUCLEOTIDE SEQUENCE [LARGE SCALE GENOMIC DNA]</scope>
    <source>
        <strain evidence="3">36N120E</strain>
    </source>
</reference>
<feature type="region of interest" description="Disordered" evidence="2">
    <location>
        <begin position="1"/>
        <end position="28"/>
    </location>
</feature>
<feature type="coiled-coil region" evidence="1">
    <location>
        <begin position="176"/>
        <end position="217"/>
    </location>
</feature>
<proteinExistence type="predicted"/>
<protein>
    <submittedName>
        <fullName evidence="3">Uncharacterized protein</fullName>
    </submittedName>
</protein>
<feature type="coiled-coil region" evidence="1">
    <location>
        <begin position="66"/>
        <end position="93"/>
    </location>
</feature>
<gene>
    <name evidence="3" type="ORF">PPERSA_11088</name>
</gene>
<dbReference type="EMBL" id="LDAU01000082">
    <property type="protein sequence ID" value="KRX07539.1"/>
    <property type="molecule type" value="Genomic_DNA"/>
</dbReference>
<evidence type="ECO:0000313" key="3">
    <source>
        <dbReference type="EMBL" id="KRX07539.1"/>
    </source>
</evidence>